<dbReference type="PANTHER" id="PTHR46380:SF2">
    <property type="entry name" value="CYCLIN-D-BINDING MYB-LIKE TRANSCRIPTION FACTOR 1"/>
    <property type="match status" value="1"/>
</dbReference>
<evidence type="ECO:0000256" key="2">
    <source>
        <dbReference type="ARBA" id="ARBA00023125"/>
    </source>
</evidence>
<dbReference type="PROSITE" id="PS50090">
    <property type="entry name" value="MYB_LIKE"/>
    <property type="match status" value="1"/>
</dbReference>
<evidence type="ECO:0000256" key="1">
    <source>
        <dbReference type="ARBA" id="ARBA00004123"/>
    </source>
</evidence>
<accession>A0A9W8LCC2</accession>
<evidence type="ECO:0000313" key="6">
    <source>
        <dbReference type="Proteomes" id="UP001140011"/>
    </source>
</evidence>
<evidence type="ECO:0000256" key="3">
    <source>
        <dbReference type="ARBA" id="ARBA00023242"/>
    </source>
</evidence>
<dbReference type="InterPro" id="IPR009057">
    <property type="entry name" value="Homeodomain-like_sf"/>
</dbReference>
<dbReference type="SUPFAM" id="SSF46689">
    <property type="entry name" value="Homeodomain-like"/>
    <property type="match status" value="1"/>
</dbReference>
<dbReference type="EMBL" id="JANBUH010000006">
    <property type="protein sequence ID" value="KAJ2757142.1"/>
    <property type="molecule type" value="Genomic_DNA"/>
</dbReference>
<dbReference type="GO" id="GO:0000976">
    <property type="term" value="F:transcription cis-regulatory region binding"/>
    <property type="evidence" value="ECO:0007669"/>
    <property type="project" value="TreeGrafter"/>
</dbReference>
<evidence type="ECO:0000313" key="5">
    <source>
        <dbReference type="EMBL" id="KAJ2757142.1"/>
    </source>
</evidence>
<dbReference type="SMART" id="SM00717">
    <property type="entry name" value="SANT"/>
    <property type="match status" value="3"/>
</dbReference>
<name>A0A9W8LCC2_9FUNG</name>
<evidence type="ECO:0000259" key="4">
    <source>
        <dbReference type="PROSITE" id="PS50090"/>
    </source>
</evidence>
<organism evidence="5 6">
    <name type="scientific">Coemansia pectinata</name>
    <dbReference type="NCBI Taxonomy" id="1052879"/>
    <lineage>
        <taxon>Eukaryota</taxon>
        <taxon>Fungi</taxon>
        <taxon>Fungi incertae sedis</taxon>
        <taxon>Zoopagomycota</taxon>
        <taxon>Kickxellomycotina</taxon>
        <taxon>Kickxellomycetes</taxon>
        <taxon>Kickxellales</taxon>
        <taxon>Kickxellaceae</taxon>
        <taxon>Coemansia</taxon>
    </lineage>
</organism>
<dbReference type="GO" id="GO:0003700">
    <property type="term" value="F:DNA-binding transcription factor activity"/>
    <property type="evidence" value="ECO:0007669"/>
    <property type="project" value="TreeGrafter"/>
</dbReference>
<comment type="caution">
    <text evidence="5">The sequence shown here is derived from an EMBL/GenBank/DDBJ whole genome shotgun (WGS) entry which is preliminary data.</text>
</comment>
<gene>
    <name evidence="5" type="ORF">GGI19_000294</name>
</gene>
<proteinExistence type="predicted"/>
<keyword evidence="3" id="KW-0539">Nucleus</keyword>
<dbReference type="Proteomes" id="UP001140011">
    <property type="component" value="Unassembled WGS sequence"/>
</dbReference>
<dbReference type="OrthoDB" id="2143914at2759"/>
<dbReference type="InterPro" id="IPR051651">
    <property type="entry name" value="DMTF1_DNA-bind_reg"/>
</dbReference>
<keyword evidence="6" id="KW-1185">Reference proteome</keyword>
<dbReference type="InterPro" id="IPR001005">
    <property type="entry name" value="SANT/Myb"/>
</dbReference>
<protein>
    <recommendedName>
        <fullName evidence="4">Myb-like domain-containing protein</fullName>
    </recommendedName>
</protein>
<dbReference type="Gene3D" id="1.10.10.60">
    <property type="entry name" value="Homeodomain-like"/>
    <property type="match status" value="2"/>
</dbReference>
<dbReference type="PANTHER" id="PTHR46380">
    <property type="entry name" value="CYCLIN-D-BINDING MYB-LIKE TRANSCRIPTION FACTOR 1"/>
    <property type="match status" value="1"/>
</dbReference>
<feature type="domain" description="Myb-like" evidence="4">
    <location>
        <begin position="271"/>
        <end position="327"/>
    </location>
</feature>
<dbReference type="GO" id="GO:0005634">
    <property type="term" value="C:nucleus"/>
    <property type="evidence" value="ECO:0007669"/>
    <property type="project" value="UniProtKB-SubCell"/>
</dbReference>
<comment type="subcellular location">
    <subcellularLocation>
        <location evidence="1">Nucleus</location>
    </subcellularLocation>
</comment>
<dbReference type="AlphaFoldDB" id="A0A9W8LCC2"/>
<dbReference type="CDD" id="cd00167">
    <property type="entry name" value="SANT"/>
    <property type="match status" value="1"/>
</dbReference>
<reference evidence="5" key="1">
    <citation type="submission" date="2022-07" db="EMBL/GenBank/DDBJ databases">
        <title>Phylogenomic reconstructions and comparative analyses of Kickxellomycotina fungi.</title>
        <authorList>
            <person name="Reynolds N.K."/>
            <person name="Stajich J.E."/>
            <person name="Barry K."/>
            <person name="Grigoriev I.V."/>
            <person name="Crous P."/>
            <person name="Smith M.E."/>
        </authorList>
    </citation>
    <scope>NUCLEOTIDE SEQUENCE</scope>
    <source>
        <strain evidence="5">BCRC 34297</strain>
    </source>
</reference>
<sequence length="515" mass="57821">MTLLRRLARANGGLEYRCCYRYRSSQTSPSANSVLWTQGEQERLVRLINTEYRGKVTGDWDTVVQQLRETPANYRRPWTAVERAQLSEHIKVKYLANGRNVDWDRVGRAFGRTVNSIKNVRYVRTKQQKEQRREQVEEAMPVISDSDAQALATAISTCHSEQHATGEPAGVDWDAVAKYMRRSVLDTLALAAASRHIPVLSSLQAIGRPKFPDGWPEARIQRLRTFILTHYPDNAPVDWNLAALYMHADSVDCVEAAQQSLQVDPVEATHDASRRQSRWRADEIARLTAAVSEALAQKQPFHWRQIAEAIGGKRSPSACNCAWKRVQAAQKESEQPANWTSAELAQVESILTSLARYERPMPRLLQALPGKTVEQIQIQLHRTRSRISFGKALQGVNLKVRKLISAVDMATSGGLVDWRKVSAEIGLPPNVCESRYEALTARSVATAAGKSFAYWSAAELVCLKDAVSKQRDMRGHINWRVVAQLVGSKNRTQCCAKHHHMEKRKQAVATNSGAE</sequence>
<keyword evidence="2" id="KW-0238">DNA-binding</keyword>